<evidence type="ECO:0000313" key="2">
    <source>
        <dbReference type="EMBL" id="BDP41403.1"/>
    </source>
</evidence>
<dbReference type="InterPro" id="IPR024628">
    <property type="entry name" value="Sulfotransferase_Stf0_dom"/>
</dbReference>
<keyword evidence="3" id="KW-1185">Reference proteome</keyword>
<dbReference type="Gene3D" id="3.40.50.300">
    <property type="entry name" value="P-loop containing nucleotide triphosphate hydrolases"/>
    <property type="match status" value="1"/>
</dbReference>
<gene>
    <name evidence="2" type="ORF">DAETH_13720</name>
</gene>
<dbReference type="RefSeq" id="WP_264777170.1">
    <property type="nucleotide sequence ID" value="NZ_AP026560.1"/>
</dbReference>
<dbReference type="InterPro" id="IPR027417">
    <property type="entry name" value="P-loop_NTPase"/>
</dbReference>
<evidence type="ECO:0000259" key="1">
    <source>
        <dbReference type="Pfam" id="PF09037"/>
    </source>
</evidence>
<evidence type="ECO:0000313" key="3">
    <source>
        <dbReference type="Proteomes" id="UP001064971"/>
    </source>
</evidence>
<dbReference type="InterPro" id="IPR015124">
    <property type="entry name" value="Stf0"/>
</dbReference>
<dbReference type="SUPFAM" id="SSF52540">
    <property type="entry name" value="P-loop containing nucleoside triphosphate hydrolases"/>
    <property type="match status" value="1"/>
</dbReference>
<feature type="domain" description="Sulphotransferase Stf0" evidence="1">
    <location>
        <begin position="10"/>
        <end position="46"/>
    </location>
</feature>
<proteinExistence type="predicted"/>
<reference evidence="2" key="1">
    <citation type="submission" date="2022-07" db="EMBL/GenBank/DDBJ databases">
        <title>Complete Genome Sequence of the Radioresistant Bacterium Deinococcus aetherius ST0316, Isolated from the Air Dust collected in Lower Stratosphere above Japan.</title>
        <authorList>
            <person name="Satoh K."/>
            <person name="Hagiwara K."/>
            <person name="Katsumata K."/>
            <person name="Kubo A."/>
            <person name="Yokobori S."/>
            <person name="Yamagishi A."/>
            <person name="Oono Y."/>
            <person name="Narumi I."/>
        </authorList>
    </citation>
    <scope>NUCLEOTIDE SEQUENCE</scope>
    <source>
        <strain evidence="2">ST0316</strain>
    </source>
</reference>
<dbReference type="EMBL" id="AP026560">
    <property type="protein sequence ID" value="BDP41403.1"/>
    <property type="molecule type" value="Genomic_DNA"/>
</dbReference>
<dbReference type="Pfam" id="PF09037">
    <property type="entry name" value="Sulphotransf"/>
    <property type="match status" value="2"/>
</dbReference>
<accession>A0ABM8ACN6</accession>
<dbReference type="PIRSF" id="PIRSF021497">
    <property type="entry name" value="Sulphotransferase_Stf0"/>
    <property type="match status" value="1"/>
</dbReference>
<protein>
    <recommendedName>
        <fullName evidence="1">Sulphotransferase Stf0 domain-containing protein</fullName>
    </recommendedName>
</protein>
<organism evidence="2 3">
    <name type="scientific">Deinococcus aetherius</name>
    <dbReference type="NCBI Taxonomy" id="200252"/>
    <lineage>
        <taxon>Bacteria</taxon>
        <taxon>Thermotogati</taxon>
        <taxon>Deinococcota</taxon>
        <taxon>Deinococci</taxon>
        <taxon>Deinococcales</taxon>
        <taxon>Deinococcaceae</taxon>
        <taxon>Deinococcus</taxon>
    </lineage>
</organism>
<feature type="domain" description="Sulphotransferase Stf0" evidence="1">
    <location>
        <begin position="47"/>
        <end position="234"/>
    </location>
</feature>
<name>A0ABM8ACN6_9DEIO</name>
<dbReference type="Proteomes" id="UP001064971">
    <property type="component" value="Chromosome"/>
</dbReference>
<sequence length="244" mass="28158">MEGPQPDLCYTIWFSQRTGSTLLCEALGSTGVAGRPAEWLNDRDPRTTTLRDLQEMLRAGTTQGGVFGLKYGPDQRFGQWIQTFRRELALPPEMPRPDVWQAMFPNSRHLYMTRRNKVRLAVSWWRAIVSGEWHRRHGQAPQDGDLQGRYSFDAINHLFAECSLREAAIEEFFAEGGILPLTLVYEDFIRDYEGTVRAVLTHLDLPTRVPVAPPAFTRLADALTEEWVQRFREERQAGWSNTFW</sequence>